<keyword evidence="2" id="KW-0067">ATP-binding</keyword>
<dbReference type="Gene3D" id="3.40.50.300">
    <property type="entry name" value="P-loop containing nucleotide triphosphate hydrolases"/>
    <property type="match status" value="1"/>
</dbReference>
<dbReference type="RefSeq" id="WP_126794050.1">
    <property type="nucleotide sequence ID" value="NZ_PIPI01000009.1"/>
</dbReference>
<dbReference type="OrthoDB" id="9774491at2"/>
<dbReference type="EMBL" id="PIPI01000009">
    <property type="protein sequence ID" value="RUO18353.1"/>
    <property type="molecule type" value="Genomic_DNA"/>
</dbReference>
<keyword evidence="3" id="KW-0131">Cell cycle</keyword>
<protein>
    <submittedName>
        <fullName evidence="3">Cell division protein ZapE</fullName>
    </submittedName>
</protein>
<keyword evidence="1" id="KW-0547">Nucleotide-binding</keyword>
<dbReference type="SUPFAM" id="SSF52540">
    <property type="entry name" value="P-loop containing nucleoside triphosphate hydrolases"/>
    <property type="match status" value="1"/>
</dbReference>
<dbReference type="InterPro" id="IPR027417">
    <property type="entry name" value="P-loop_NTPase"/>
</dbReference>
<evidence type="ECO:0000256" key="2">
    <source>
        <dbReference type="ARBA" id="ARBA00022840"/>
    </source>
</evidence>
<proteinExistence type="predicted"/>
<dbReference type="GO" id="GO:0032153">
    <property type="term" value="C:cell division site"/>
    <property type="evidence" value="ECO:0007669"/>
    <property type="project" value="TreeGrafter"/>
</dbReference>
<accession>A0A432VQ78</accession>
<keyword evidence="3" id="KW-0132">Cell division</keyword>
<keyword evidence="4" id="KW-1185">Reference proteome</keyword>
<evidence type="ECO:0000313" key="3">
    <source>
        <dbReference type="EMBL" id="RUO18353.1"/>
    </source>
</evidence>
<sequence length="365" mass="42260">MLVYYTQQIKNQRIQFDPHQFLVLWQLQRLNLALTIGTTVRGLYICGQVGRGKTMLMNHFFAHCQEPQRIRMHYHHFMRRVHQDLNQTTGIEDPLSHVAQAWARQYRVICLDEFFVEDMGDAMLLARLWRGLFAAGVTLVTTSNTEPKDLYKNGLGRDRFLPMIALLDQHCELAMLDQPIDYRRNNTDKSPFYLQTEAPGSKLVREQFEQLTGTPIAKNGALSILGRDIEFVWRTEKSIVFTFAQICEGPRSQRDYIELAKRYSTIAIIAVPCFDFIPAKEIVHGVEETYQREHVIQQQSTLDDAARRFMALVDECYEQQCLVLVSSQLPIDELYQGRQLATPFARCASRLHEMQTWAPPAPDCN</sequence>
<dbReference type="GO" id="GO:0051301">
    <property type="term" value="P:cell division"/>
    <property type="evidence" value="ECO:0007669"/>
    <property type="project" value="UniProtKB-KW"/>
</dbReference>
<dbReference type="NCBIfam" id="NF040713">
    <property type="entry name" value="ZapE"/>
    <property type="match status" value="1"/>
</dbReference>
<name>A0A432VQ78_9GAMM</name>
<dbReference type="Pfam" id="PF03969">
    <property type="entry name" value="AFG1_ATPase"/>
    <property type="match status" value="2"/>
</dbReference>
<comment type="caution">
    <text evidence="3">The sequence shown here is derived from an EMBL/GenBank/DDBJ whole genome shotgun (WGS) entry which is preliminary data.</text>
</comment>
<dbReference type="GO" id="GO:0016887">
    <property type="term" value="F:ATP hydrolysis activity"/>
    <property type="evidence" value="ECO:0007669"/>
    <property type="project" value="InterPro"/>
</dbReference>
<dbReference type="PANTHER" id="PTHR12169:SF6">
    <property type="entry name" value="AFG1-LIKE ATPASE"/>
    <property type="match status" value="1"/>
</dbReference>
<gene>
    <name evidence="3" type="ORF">CWE06_10875</name>
</gene>
<reference evidence="3 4" key="1">
    <citation type="journal article" date="2011" name="Front. Microbiol.">
        <title>Genomic signatures of strain selection and enhancement in Bacillus atrophaeus var. globigii, a historical biowarfare simulant.</title>
        <authorList>
            <person name="Gibbons H.S."/>
            <person name="Broomall S.M."/>
            <person name="McNew L.A."/>
            <person name="Daligault H."/>
            <person name="Chapman C."/>
            <person name="Bruce D."/>
            <person name="Karavis M."/>
            <person name="Krepps M."/>
            <person name="McGregor P.A."/>
            <person name="Hong C."/>
            <person name="Park K.H."/>
            <person name="Akmal A."/>
            <person name="Feldman A."/>
            <person name="Lin J.S."/>
            <person name="Chang W.E."/>
            <person name="Higgs B.W."/>
            <person name="Demirev P."/>
            <person name="Lindquist J."/>
            <person name="Liem A."/>
            <person name="Fochler E."/>
            <person name="Read T.D."/>
            <person name="Tapia R."/>
            <person name="Johnson S."/>
            <person name="Bishop-Lilly K.A."/>
            <person name="Detter C."/>
            <person name="Han C."/>
            <person name="Sozhamannan S."/>
            <person name="Rosenzweig C.N."/>
            <person name="Skowronski E.W."/>
        </authorList>
    </citation>
    <scope>NUCLEOTIDE SEQUENCE [LARGE SCALE GENOMIC DNA]</scope>
    <source>
        <strain evidence="3 4">AK5</strain>
    </source>
</reference>
<dbReference type="InterPro" id="IPR005654">
    <property type="entry name" value="ATPase_AFG1-like"/>
</dbReference>
<evidence type="ECO:0000313" key="4">
    <source>
        <dbReference type="Proteomes" id="UP000288212"/>
    </source>
</evidence>
<dbReference type="PANTHER" id="PTHR12169">
    <property type="entry name" value="ATPASE N2B"/>
    <property type="match status" value="1"/>
</dbReference>
<dbReference type="GO" id="GO:0005737">
    <property type="term" value="C:cytoplasm"/>
    <property type="evidence" value="ECO:0007669"/>
    <property type="project" value="TreeGrafter"/>
</dbReference>
<dbReference type="Proteomes" id="UP000288212">
    <property type="component" value="Unassembled WGS sequence"/>
</dbReference>
<organism evidence="3 4">
    <name type="scientific">Aliidiomarina haloalkalitolerans</name>
    <dbReference type="NCBI Taxonomy" id="859059"/>
    <lineage>
        <taxon>Bacteria</taxon>
        <taxon>Pseudomonadati</taxon>
        <taxon>Pseudomonadota</taxon>
        <taxon>Gammaproteobacteria</taxon>
        <taxon>Alteromonadales</taxon>
        <taxon>Idiomarinaceae</taxon>
        <taxon>Aliidiomarina</taxon>
    </lineage>
</organism>
<evidence type="ECO:0000256" key="1">
    <source>
        <dbReference type="ARBA" id="ARBA00022741"/>
    </source>
</evidence>
<dbReference type="AlphaFoldDB" id="A0A432VQ78"/>
<dbReference type="GO" id="GO:0005524">
    <property type="term" value="F:ATP binding"/>
    <property type="evidence" value="ECO:0007669"/>
    <property type="project" value="UniProtKB-KW"/>
</dbReference>